<dbReference type="InterPro" id="IPR024096">
    <property type="entry name" value="NO_sig/Golgi_transp_ligand-bd"/>
</dbReference>
<accession>A0A317KY09</accession>
<dbReference type="InterPro" id="IPR019642">
    <property type="entry name" value="DUF2507"/>
</dbReference>
<proteinExistence type="predicted"/>
<dbReference type="Proteomes" id="UP000245624">
    <property type="component" value="Unassembled WGS sequence"/>
</dbReference>
<keyword evidence="2" id="KW-1185">Reference proteome</keyword>
<dbReference type="RefSeq" id="WP_109983943.1">
    <property type="nucleotide sequence ID" value="NZ_QGTD01000008.1"/>
</dbReference>
<dbReference type="Gene3D" id="3.30.1380.20">
    <property type="entry name" value="Trafficking protein particle complex subunit 3"/>
    <property type="match status" value="1"/>
</dbReference>
<gene>
    <name evidence="1" type="ORF">DLJ74_07090</name>
</gene>
<comment type="caution">
    <text evidence="1">The sequence shown here is derived from an EMBL/GenBank/DDBJ whole genome shotgun (WGS) entry which is preliminary data.</text>
</comment>
<dbReference type="AlphaFoldDB" id="A0A317KY09"/>
<name>A0A317KY09_9BACI</name>
<dbReference type="EMBL" id="QGTD01000008">
    <property type="protein sequence ID" value="PWU68216.1"/>
    <property type="molecule type" value="Genomic_DNA"/>
</dbReference>
<organism evidence="1 2">
    <name type="scientific">Gracilibacillus dipsosauri</name>
    <dbReference type="NCBI Taxonomy" id="178340"/>
    <lineage>
        <taxon>Bacteria</taxon>
        <taxon>Bacillati</taxon>
        <taxon>Bacillota</taxon>
        <taxon>Bacilli</taxon>
        <taxon>Bacillales</taxon>
        <taxon>Bacillaceae</taxon>
        <taxon>Gracilibacillus</taxon>
    </lineage>
</organism>
<evidence type="ECO:0000313" key="1">
    <source>
        <dbReference type="EMBL" id="PWU68216.1"/>
    </source>
</evidence>
<sequence>MTEKETNIATILANLQTTSSGYDLLRYIGLPDMFGKETDFILYILGKNLARKSEWISTEELQEFFLHVGWGELFLVKEKRRGYIFELAGEIVRSRLETIQQIEFQIEAGFLADAMEQITKKDCECLPEIKKGQVFFHVMYMEKK</sequence>
<dbReference type="Pfam" id="PF10702">
    <property type="entry name" value="DUF2507"/>
    <property type="match status" value="1"/>
</dbReference>
<protein>
    <submittedName>
        <fullName evidence="1">DUF2507 domain-containing protein</fullName>
    </submittedName>
</protein>
<evidence type="ECO:0000313" key="2">
    <source>
        <dbReference type="Proteomes" id="UP000245624"/>
    </source>
</evidence>
<dbReference type="SUPFAM" id="SSF111126">
    <property type="entry name" value="Ligand-binding domain in the NO signalling and Golgi transport"/>
    <property type="match status" value="1"/>
</dbReference>
<reference evidence="1 2" key="1">
    <citation type="submission" date="2018-05" db="EMBL/GenBank/DDBJ databases">
        <title>Genomic analysis of Gracilibacillus dipsosauri DD1 reveals novel features of a salt-tolerant amylase.</title>
        <authorList>
            <person name="Deutch C.E."/>
            <person name="Yang S."/>
        </authorList>
    </citation>
    <scope>NUCLEOTIDE SEQUENCE [LARGE SCALE GENOMIC DNA]</scope>
    <source>
        <strain evidence="1 2">DD1</strain>
    </source>
</reference>
<dbReference type="OrthoDB" id="2965348at2"/>